<dbReference type="PANTHER" id="PTHR38766">
    <property type="entry name" value="FLAGELLAR PROTEIN FLIO"/>
    <property type="match status" value="1"/>
</dbReference>
<dbReference type="InterPro" id="IPR052205">
    <property type="entry name" value="FliO/MopB"/>
</dbReference>
<evidence type="ECO:0000256" key="4">
    <source>
        <dbReference type="ARBA" id="ARBA00023136"/>
    </source>
</evidence>
<evidence type="ECO:0000256" key="8">
    <source>
        <dbReference type="SAM" id="SignalP"/>
    </source>
</evidence>
<organism evidence="9 10">
    <name type="scientific">Nitrosomonas ureae</name>
    <dbReference type="NCBI Taxonomy" id="44577"/>
    <lineage>
        <taxon>Bacteria</taxon>
        <taxon>Pseudomonadati</taxon>
        <taxon>Pseudomonadota</taxon>
        <taxon>Betaproteobacteria</taxon>
        <taxon>Nitrosomonadales</taxon>
        <taxon>Nitrosomonadaceae</taxon>
        <taxon>Nitrosomonas</taxon>
    </lineage>
</organism>
<keyword evidence="8" id="KW-0732">Signal</keyword>
<dbReference type="InterPro" id="IPR022781">
    <property type="entry name" value="Flagellar_biosynth_FliO"/>
</dbReference>
<keyword evidence="9" id="KW-0282">Flagellum</keyword>
<dbReference type="PANTHER" id="PTHR38766:SF1">
    <property type="entry name" value="FLAGELLAR PROTEIN FLIO"/>
    <property type="match status" value="1"/>
</dbReference>
<keyword evidence="5 7" id="KW-0975">Bacterial flagellum</keyword>
<evidence type="ECO:0000256" key="1">
    <source>
        <dbReference type="ARBA" id="ARBA00022475"/>
    </source>
</evidence>
<keyword evidence="3 7" id="KW-1133">Transmembrane helix</keyword>
<dbReference type="KEGG" id="nur:ATY38_03440"/>
<gene>
    <name evidence="9" type="ORF">SAMN05216406_10762</name>
</gene>
<reference evidence="10" key="1">
    <citation type="submission" date="2016-10" db="EMBL/GenBank/DDBJ databases">
        <authorList>
            <person name="Varghese N."/>
            <person name="Submissions S."/>
        </authorList>
    </citation>
    <scope>NUCLEOTIDE SEQUENCE [LARGE SCALE GENOMIC DNA]</scope>
    <source>
        <strain evidence="10">Nm10</strain>
    </source>
</reference>
<evidence type="ECO:0000256" key="6">
    <source>
        <dbReference type="ARBA" id="ARBA00037937"/>
    </source>
</evidence>
<name>A0A1H2DY13_9PROT</name>
<feature type="chain" id="PRO_5016243349" description="Flagellar protein" evidence="8">
    <location>
        <begin position="20"/>
        <end position="145"/>
    </location>
</feature>
<sequence length="145" mass="15411">MLSRYLLLFIMTVPFQAAAETGKPGYLPPPAVISTESTLQMMGGLLLVLALIGGITWLLRRFSLIPATSASIVKVIAATGVGQRERVVVVEIDSTWLVLGVAPGRVSKLHAMIKPAAETSDPILQGSSAVVFAEQLNQSIKKENA</sequence>
<evidence type="ECO:0000256" key="7">
    <source>
        <dbReference type="RuleBase" id="RU362064"/>
    </source>
</evidence>
<keyword evidence="9" id="KW-0969">Cilium</keyword>
<feature type="transmembrane region" description="Helical" evidence="7">
    <location>
        <begin position="41"/>
        <end position="59"/>
    </location>
</feature>
<dbReference type="GO" id="GO:0005886">
    <property type="term" value="C:plasma membrane"/>
    <property type="evidence" value="ECO:0007669"/>
    <property type="project" value="UniProtKB-SubCell"/>
</dbReference>
<keyword evidence="9" id="KW-0966">Cell projection</keyword>
<comment type="subcellular location">
    <subcellularLocation>
        <location evidence="7">Cell membrane</location>
    </subcellularLocation>
    <subcellularLocation>
        <location evidence="7">Bacterial flagellum basal body</location>
    </subcellularLocation>
</comment>
<evidence type="ECO:0000256" key="2">
    <source>
        <dbReference type="ARBA" id="ARBA00022692"/>
    </source>
</evidence>
<dbReference type="EMBL" id="FNLN01000007">
    <property type="protein sequence ID" value="SDT87732.1"/>
    <property type="molecule type" value="Genomic_DNA"/>
</dbReference>
<dbReference type="GO" id="GO:0044781">
    <property type="term" value="P:bacterial-type flagellum organization"/>
    <property type="evidence" value="ECO:0007669"/>
    <property type="project" value="UniProtKB-UniRule"/>
</dbReference>
<dbReference type="NCBIfam" id="TIGR03500">
    <property type="entry name" value="FliO_TIGR"/>
    <property type="match status" value="1"/>
</dbReference>
<dbReference type="RefSeq" id="WP_062558065.1">
    <property type="nucleotide sequence ID" value="NZ_CP013341.1"/>
</dbReference>
<protein>
    <recommendedName>
        <fullName evidence="7">Flagellar protein</fullName>
    </recommendedName>
</protein>
<keyword evidence="1 7" id="KW-1003">Cell membrane</keyword>
<keyword evidence="2 7" id="KW-0812">Transmembrane</keyword>
<evidence type="ECO:0000256" key="3">
    <source>
        <dbReference type="ARBA" id="ARBA00022989"/>
    </source>
</evidence>
<keyword evidence="10" id="KW-1185">Reference proteome</keyword>
<comment type="similarity">
    <text evidence="6 7">Belongs to the FliO/MopB family.</text>
</comment>
<dbReference type="AlphaFoldDB" id="A0A1H2DY13"/>
<evidence type="ECO:0000313" key="9">
    <source>
        <dbReference type="EMBL" id="SDT87732.1"/>
    </source>
</evidence>
<evidence type="ECO:0000256" key="5">
    <source>
        <dbReference type="ARBA" id="ARBA00023143"/>
    </source>
</evidence>
<keyword evidence="4 7" id="KW-0472">Membrane</keyword>
<dbReference type="GO" id="GO:0009425">
    <property type="term" value="C:bacterial-type flagellum basal body"/>
    <property type="evidence" value="ECO:0007669"/>
    <property type="project" value="UniProtKB-SubCell"/>
</dbReference>
<proteinExistence type="inferred from homology"/>
<evidence type="ECO:0000313" key="10">
    <source>
        <dbReference type="Proteomes" id="UP000182882"/>
    </source>
</evidence>
<dbReference type="Pfam" id="PF04347">
    <property type="entry name" value="FliO"/>
    <property type="match status" value="1"/>
</dbReference>
<feature type="signal peptide" evidence="8">
    <location>
        <begin position="1"/>
        <end position="19"/>
    </location>
</feature>
<dbReference type="Proteomes" id="UP000182882">
    <property type="component" value="Unassembled WGS sequence"/>
</dbReference>
<accession>A0A1H2DY13</accession>